<name>A0A1X4G4G9_9CYAN</name>
<dbReference type="GO" id="GO:0042158">
    <property type="term" value="P:lipoprotein biosynthetic process"/>
    <property type="evidence" value="ECO:0007669"/>
    <property type="project" value="UniProtKB-UniRule"/>
</dbReference>
<dbReference type="EMBL" id="NBYN01000055">
    <property type="protein sequence ID" value="OSO89421.1"/>
    <property type="molecule type" value="Genomic_DNA"/>
</dbReference>
<feature type="transmembrane region" description="Helical" evidence="7">
    <location>
        <begin position="97"/>
        <end position="122"/>
    </location>
</feature>
<gene>
    <name evidence="7" type="primary">lgt</name>
    <name evidence="8" type="ORF">B7O87_12125</name>
</gene>
<dbReference type="EC" id="2.5.1.145" evidence="7"/>
<evidence type="ECO:0000313" key="8">
    <source>
        <dbReference type="EMBL" id="OSO89421.1"/>
    </source>
</evidence>
<evidence type="ECO:0000256" key="6">
    <source>
        <dbReference type="ARBA" id="ARBA00023136"/>
    </source>
</evidence>
<feature type="transmembrane region" description="Helical" evidence="7">
    <location>
        <begin position="189"/>
        <end position="208"/>
    </location>
</feature>
<keyword evidence="6 7" id="KW-0472">Membrane</keyword>
<comment type="pathway">
    <text evidence="7">Protein modification; lipoprotein biosynthesis (diacylglyceryl transfer).</text>
</comment>
<evidence type="ECO:0000256" key="4">
    <source>
        <dbReference type="ARBA" id="ARBA00022692"/>
    </source>
</evidence>
<keyword evidence="8" id="KW-0449">Lipoprotein</keyword>
<dbReference type="AlphaFoldDB" id="A0A1X4G4G9"/>
<protein>
    <recommendedName>
        <fullName evidence="7">Phosphatidylglycerol--prolipoprotein diacylglyceryl transferase</fullName>
        <ecNumber evidence="7">2.5.1.145</ecNumber>
    </recommendedName>
</protein>
<organism evidence="8 9">
    <name type="scientific">Cylindrospermopsis raciborskii CENA303</name>
    <dbReference type="NCBI Taxonomy" id="1170769"/>
    <lineage>
        <taxon>Bacteria</taxon>
        <taxon>Bacillati</taxon>
        <taxon>Cyanobacteriota</taxon>
        <taxon>Cyanophyceae</taxon>
        <taxon>Nostocales</taxon>
        <taxon>Aphanizomenonaceae</taxon>
        <taxon>Cylindrospermopsis</taxon>
    </lineage>
</organism>
<dbReference type="Proteomes" id="UP000192997">
    <property type="component" value="Unassembled WGS sequence"/>
</dbReference>
<comment type="subcellular location">
    <subcellularLocation>
        <location evidence="7">Cell membrane</location>
        <topology evidence="7">Multi-pass membrane protein</topology>
    </subcellularLocation>
</comment>
<feature type="transmembrane region" description="Helical" evidence="7">
    <location>
        <begin position="62"/>
        <end position="85"/>
    </location>
</feature>
<dbReference type="HAMAP" id="MF_01147">
    <property type="entry name" value="Lgt"/>
    <property type="match status" value="1"/>
</dbReference>
<keyword evidence="2 7" id="KW-1003">Cell membrane</keyword>
<feature type="transmembrane region" description="Helical" evidence="7">
    <location>
        <begin position="220"/>
        <end position="237"/>
    </location>
</feature>
<evidence type="ECO:0000256" key="5">
    <source>
        <dbReference type="ARBA" id="ARBA00022989"/>
    </source>
</evidence>
<keyword evidence="4 7" id="KW-0812">Transmembrane</keyword>
<dbReference type="NCBIfam" id="TIGR00544">
    <property type="entry name" value="lgt"/>
    <property type="match status" value="1"/>
</dbReference>
<dbReference type="GO" id="GO:0005886">
    <property type="term" value="C:plasma membrane"/>
    <property type="evidence" value="ECO:0007669"/>
    <property type="project" value="UniProtKB-SubCell"/>
</dbReference>
<feature type="transmembrane region" description="Helical" evidence="7">
    <location>
        <begin position="252"/>
        <end position="273"/>
    </location>
</feature>
<evidence type="ECO:0000256" key="3">
    <source>
        <dbReference type="ARBA" id="ARBA00022679"/>
    </source>
</evidence>
<proteinExistence type="inferred from homology"/>
<evidence type="ECO:0000313" key="9">
    <source>
        <dbReference type="Proteomes" id="UP000192997"/>
    </source>
</evidence>
<dbReference type="PROSITE" id="PS01311">
    <property type="entry name" value="LGT"/>
    <property type="match status" value="1"/>
</dbReference>
<feature type="binding site" evidence="7">
    <location>
        <position position="148"/>
    </location>
    <ligand>
        <name>a 1,2-diacyl-sn-glycero-3-phospho-(1'-sn-glycerol)</name>
        <dbReference type="ChEBI" id="CHEBI:64716"/>
    </ligand>
</feature>
<dbReference type="PANTHER" id="PTHR30589:SF0">
    <property type="entry name" value="PHOSPHATIDYLGLYCEROL--PROLIPOPROTEIN DIACYLGLYCERYL TRANSFERASE"/>
    <property type="match status" value="1"/>
</dbReference>
<evidence type="ECO:0000256" key="7">
    <source>
        <dbReference type="HAMAP-Rule" id="MF_01147"/>
    </source>
</evidence>
<dbReference type="Pfam" id="PF01790">
    <property type="entry name" value="LGT"/>
    <property type="match status" value="1"/>
</dbReference>
<keyword evidence="5 7" id="KW-1133">Transmembrane helix</keyword>
<dbReference type="UniPathway" id="UPA00664"/>
<dbReference type="PANTHER" id="PTHR30589">
    <property type="entry name" value="PROLIPOPROTEIN DIACYLGLYCERYL TRANSFERASE"/>
    <property type="match status" value="1"/>
</dbReference>
<accession>A0A1X4G4G9</accession>
<dbReference type="InterPro" id="IPR001640">
    <property type="entry name" value="Lgt"/>
</dbReference>
<comment type="catalytic activity">
    <reaction evidence="7">
        <text>L-cysteinyl-[prolipoprotein] + a 1,2-diacyl-sn-glycero-3-phospho-(1'-sn-glycerol) = an S-1,2-diacyl-sn-glyceryl-L-cysteinyl-[prolipoprotein] + sn-glycerol 1-phosphate + H(+)</text>
        <dbReference type="Rhea" id="RHEA:56712"/>
        <dbReference type="Rhea" id="RHEA-COMP:14679"/>
        <dbReference type="Rhea" id="RHEA-COMP:14680"/>
        <dbReference type="ChEBI" id="CHEBI:15378"/>
        <dbReference type="ChEBI" id="CHEBI:29950"/>
        <dbReference type="ChEBI" id="CHEBI:57685"/>
        <dbReference type="ChEBI" id="CHEBI:64716"/>
        <dbReference type="ChEBI" id="CHEBI:140658"/>
        <dbReference type="EC" id="2.5.1.145"/>
    </reaction>
</comment>
<feature type="transmembrane region" description="Helical" evidence="7">
    <location>
        <begin position="129"/>
        <end position="147"/>
    </location>
</feature>
<keyword evidence="3 7" id="KW-0808">Transferase</keyword>
<feature type="transmembrane region" description="Helical" evidence="7">
    <location>
        <begin position="31"/>
        <end position="50"/>
    </location>
</feature>
<comment type="caution">
    <text evidence="8">The sequence shown here is derived from an EMBL/GenBank/DDBJ whole genome shotgun (WGS) entry which is preliminary data.</text>
</comment>
<comment type="function">
    <text evidence="7">Catalyzes the transfer of the diacylglyceryl group from phosphatidylglycerol to the sulfhydryl group of the N-terminal cysteine of a prolipoprotein, the first step in the formation of mature lipoproteins.</text>
</comment>
<sequence length="292" mass="32699">MVVDFTALLLGFEFTSPGPVVPGLEFGPFVIRWYGLLIASAVLIGVSLAQHLAKRRHLDPDIISDLSVWLVVGAIPAARLYYVLFQWSEYSRSPGRILAIWQGGIAIHGAILGGIIAALIFARLKRISFWQLADLVAPSLILGQAIGRWGNFFNSEAFGDPTDLPWKLYIPPEHRPPALVNFEYFHPTFLYESLWNLMVFALLLTLFFRSLSGKPELKTGTLFLVYWVTYSIGRFAIEGLRTDSLMLGSLRIAQLVSLTGIVVGLAGLVWLYLYKRSLPDVVSPSYNRYNHQ</sequence>
<dbReference type="GO" id="GO:0008961">
    <property type="term" value="F:phosphatidylglycerol-prolipoprotein diacylglyceryl transferase activity"/>
    <property type="evidence" value="ECO:0007669"/>
    <property type="project" value="UniProtKB-UniRule"/>
</dbReference>
<comment type="similarity">
    <text evidence="1 7">Belongs to the Lgt family.</text>
</comment>
<evidence type="ECO:0000256" key="1">
    <source>
        <dbReference type="ARBA" id="ARBA00007150"/>
    </source>
</evidence>
<dbReference type="RefSeq" id="WP_009344206.1">
    <property type="nucleotide sequence ID" value="NZ_NBYN01000055.1"/>
</dbReference>
<evidence type="ECO:0000256" key="2">
    <source>
        <dbReference type="ARBA" id="ARBA00022475"/>
    </source>
</evidence>
<reference evidence="9" key="1">
    <citation type="submission" date="2017-04" db="EMBL/GenBank/DDBJ databases">
        <authorList>
            <person name="Abreu V.A."/>
            <person name="Popin R.V."/>
            <person name="Rigonato J."/>
            <person name="Andreote A.P."/>
            <person name="Schaker P.C."/>
            <person name="Hoff-Risseti C."/>
            <person name="Alvarenga D.O."/>
            <person name="Varani A.M."/>
            <person name="Fiore M.F."/>
        </authorList>
    </citation>
    <scope>NUCLEOTIDE SEQUENCE [LARGE SCALE GENOMIC DNA]</scope>
    <source>
        <strain evidence="9">CENA303</strain>
    </source>
</reference>